<dbReference type="RefSeq" id="WP_259867573.1">
    <property type="nucleotide sequence ID" value="NZ_JAMQJZ010000008.1"/>
</dbReference>
<comment type="caution">
    <text evidence="2">The sequence shown here is derived from an EMBL/GenBank/DDBJ whole genome shotgun (WGS) entry which is preliminary data.</text>
</comment>
<keyword evidence="1" id="KW-0472">Membrane</keyword>
<dbReference type="EMBL" id="JAMQJZ010000008">
    <property type="protein sequence ID" value="MDC3421015.1"/>
    <property type="molecule type" value="Genomic_DNA"/>
</dbReference>
<feature type="transmembrane region" description="Helical" evidence="1">
    <location>
        <begin position="34"/>
        <end position="52"/>
    </location>
</feature>
<gene>
    <name evidence="2" type="ORF">NC661_11600</name>
</gene>
<evidence type="ECO:0000256" key="1">
    <source>
        <dbReference type="SAM" id="Phobius"/>
    </source>
</evidence>
<evidence type="ECO:0000313" key="2">
    <source>
        <dbReference type="EMBL" id="MDC3421015.1"/>
    </source>
</evidence>
<sequence length="185" mass="22333">MEYREYWQIISEKGEELNTLISSYWNDYSGFDTWQFWVVLFLLISPLLLLYFKVDRTRIFEVLFFGYTVHILWTYTDIALERYRLFVHTYFISPAFPNAINMTASVIPVFFLLLYQYCTNRNKNFFLYAILLSAILAFPTAAFEIYILEMAELKKGFQLFHIFLIDIAIAYTAYLFTKLLLRWRR</sequence>
<feature type="transmembrane region" description="Helical" evidence="1">
    <location>
        <begin position="125"/>
        <end position="147"/>
    </location>
</feature>
<dbReference type="AlphaFoldDB" id="A0A9X4AK24"/>
<keyword evidence="3" id="KW-1185">Reference proteome</keyword>
<keyword evidence="1" id="KW-1133">Transmembrane helix</keyword>
<accession>A0A9X4AK24</accession>
<keyword evidence="1" id="KW-0812">Transmembrane</keyword>
<name>A0A9X4AK24_9BACI</name>
<evidence type="ECO:0000313" key="3">
    <source>
        <dbReference type="Proteomes" id="UP001145072"/>
    </source>
</evidence>
<dbReference type="Proteomes" id="UP001145072">
    <property type="component" value="Unassembled WGS sequence"/>
</dbReference>
<feature type="transmembrane region" description="Helical" evidence="1">
    <location>
        <begin position="159"/>
        <end position="181"/>
    </location>
</feature>
<feature type="transmembrane region" description="Helical" evidence="1">
    <location>
        <begin position="96"/>
        <end position="118"/>
    </location>
</feature>
<organism evidence="2 3">
    <name type="scientific">Aquibacillus koreensis</name>
    <dbReference type="NCBI Taxonomy" id="279446"/>
    <lineage>
        <taxon>Bacteria</taxon>
        <taxon>Bacillati</taxon>
        <taxon>Bacillota</taxon>
        <taxon>Bacilli</taxon>
        <taxon>Bacillales</taxon>
        <taxon>Bacillaceae</taxon>
        <taxon>Aquibacillus</taxon>
    </lineage>
</organism>
<reference evidence="2" key="1">
    <citation type="submission" date="2022-06" db="EMBL/GenBank/DDBJ databases">
        <title>Aquibacillus sp. a new bacterium isolated from soil saline samples.</title>
        <authorList>
            <person name="Galisteo C."/>
            <person name="De La Haba R."/>
            <person name="Sanchez-Porro C."/>
            <person name="Ventosa A."/>
        </authorList>
    </citation>
    <scope>NUCLEOTIDE SEQUENCE</scope>
    <source>
        <strain evidence="2">JCM 12387</strain>
    </source>
</reference>
<protein>
    <submittedName>
        <fullName evidence="2">Uncharacterized protein</fullName>
    </submittedName>
</protein>
<proteinExistence type="predicted"/>
<feature type="transmembrane region" description="Helical" evidence="1">
    <location>
        <begin position="59"/>
        <end position="76"/>
    </location>
</feature>